<name>A0ABS1WQJ5_9GAMM</name>
<evidence type="ECO:0008006" key="3">
    <source>
        <dbReference type="Google" id="ProtNLM"/>
    </source>
</evidence>
<dbReference type="Proteomes" id="UP000661077">
    <property type="component" value="Unassembled WGS sequence"/>
</dbReference>
<proteinExistence type="predicted"/>
<keyword evidence="2" id="KW-1185">Reference proteome</keyword>
<accession>A0ABS1WQJ5</accession>
<reference evidence="1 2" key="1">
    <citation type="journal article" date="2021" name="Int. J. Syst. Evol. Microbiol.">
        <title>Steroidobacter gossypii sp. nov., isolated from soil of cotton cropping field.</title>
        <authorList>
            <person name="Huang R."/>
            <person name="Yang S."/>
            <person name="Zhen C."/>
            <person name="Liu W."/>
        </authorList>
    </citation>
    <scope>NUCLEOTIDE SEQUENCE [LARGE SCALE GENOMIC DNA]</scope>
    <source>
        <strain evidence="1 2">S1-65</strain>
    </source>
</reference>
<evidence type="ECO:0000313" key="1">
    <source>
        <dbReference type="EMBL" id="MBM0103236.1"/>
    </source>
</evidence>
<dbReference type="RefSeq" id="WP_218042536.1">
    <property type="nucleotide sequence ID" value="NZ_JAEVLS010000001.1"/>
</dbReference>
<dbReference type="EMBL" id="JAEVLS010000001">
    <property type="protein sequence ID" value="MBM0103236.1"/>
    <property type="molecule type" value="Genomic_DNA"/>
</dbReference>
<comment type="caution">
    <text evidence="1">The sequence shown here is derived from an EMBL/GenBank/DDBJ whole genome shotgun (WGS) entry which is preliminary data.</text>
</comment>
<organism evidence="1 2">
    <name type="scientific">Steroidobacter gossypii</name>
    <dbReference type="NCBI Taxonomy" id="2805490"/>
    <lineage>
        <taxon>Bacteria</taxon>
        <taxon>Pseudomonadati</taxon>
        <taxon>Pseudomonadota</taxon>
        <taxon>Gammaproteobacteria</taxon>
        <taxon>Steroidobacterales</taxon>
        <taxon>Steroidobacteraceae</taxon>
        <taxon>Steroidobacter</taxon>
    </lineage>
</organism>
<gene>
    <name evidence="1" type="ORF">JM946_00690</name>
</gene>
<protein>
    <recommendedName>
        <fullName evidence="3">Glycine zipper 2TM domain-containing protein</fullName>
    </recommendedName>
</protein>
<evidence type="ECO:0000313" key="2">
    <source>
        <dbReference type="Proteomes" id="UP000661077"/>
    </source>
</evidence>
<sequence>MFRQVGVEGVFDLDETAVDEILDLLRSQAEVLGSRHPVTIFGGRTRREPLVKLRSATPEQNCEQGFIEWIVVETPMRALGPALLIVLGLSSAACSSSGPTYSRYDVHRSWTVREGTVVQVVEATIDGRSSVIGTYGGGYVGNTVGRTIGSGSGSSVAGAVGAVAGAVAGRKAEKEATEQKAWELLVEMNNGGETLAIVQPADQDFAEGEKVRVYTRPDGSARVAKL</sequence>